<organism evidence="1 2">
    <name type="scientific">Gigaspora margarita</name>
    <dbReference type="NCBI Taxonomy" id="4874"/>
    <lineage>
        <taxon>Eukaryota</taxon>
        <taxon>Fungi</taxon>
        <taxon>Fungi incertae sedis</taxon>
        <taxon>Mucoromycota</taxon>
        <taxon>Glomeromycotina</taxon>
        <taxon>Glomeromycetes</taxon>
        <taxon>Diversisporales</taxon>
        <taxon>Gigasporaceae</taxon>
        <taxon>Gigaspora</taxon>
    </lineage>
</organism>
<dbReference type="Proteomes" id="UP000439903">
    <property type="component" value="Unassembled WGS sequence"/>
</dbReference>
<gene>
    <name evidence="1" type="ORF">F8M41_023834</name>
</gene>
<protein>
    <submittedName>
        <fullName evidence="1">Uncharacterized protein</fullName>
    </submittedName>
</protein>
<proteinExistence type="predicted"/>
<dbReference type="AlphaFoldDB" id="A0A8H4ACN8"/>
<dbReference type="EMBL" id="WTPW01000790">
    <property type="protein sequence ID" value="KAF0479569.1"/>
    <property type="molecule type" value="Genomic_DNA"/>
</dbReference>
<name>A0A8H4ACN8_GIGMA</name>
<sequence>MAGYPPPNFNGYPDEDPEEFIDSFRSYLVAVGINVLAGHAHRVRAHGLFETCLKGDAKNWYERSLRRKNWELRNLLDNTGQATLALAQGQTAVQLGANLRHGAVSQAGNIVIPAHTVFDEDWSFADGCPIVI</sequence>
<evidence type="ECO:0000313" key="2">
    <source>
        <dbReference type="Proteomes" id="UP000439903"/>
    </source>
</evidence>
<comment type="caution">
    <text evidence="1">The sequence shown here is derived from an EMBL/GenBank/DDBJ whole genome shotgun (WGS) entry which is preliminary data.</text>
</comment>
<dbReference type="OrthoDB" id="2387747at2759"/>
<keyword evidence="2" id="KW-1185">Reference proteome</keyword>
<reference evidence="1 2" key="1">
    <citation type="journal article" date="2019" name="Environ. Microbiol.">
        <title>At the nexus of three kingdoms: the genome of the mycorrhizal fungus Gigaspora margarita provides insights into plant, endobacterial and fungal interactions.</title>
        <authorList>
            <person name="Venice F."/>
            <person name="Ghignone S."/>
            <person name="Salvioli di Fossalunga A."/>
            <person name="Amselem J."/>
            <person name="Novero M."/>
            <person name="Xianan X."/>
            <person name="Sedzielewska Toro K."/>
            <person name="Morin E."/>
            <person name="Lipzen A."/>
            <person name="Grigoriev I.V."/>
            <person name="Henrissat B."/>
            <person name="Martin F.M."/>
            <person name="Bonfante P."/>
        </authorList>
    </citation>
    <scope>NUCLEOTIDE SEQUENCE [LARGE SCALE GENOMIC DNA]</scope>
    <source>
        <strain evidence="1 2">BEG34</strain>
    </source>
</reference>
<evidence type="ECO:0000313" key="1">
    <source>
        <dbReference type="EMBL" id="KAF0479569.1"/>
    </source>
</evidence>
<accession>A0A8H4ACN8</accession>